<name>A0ABU7E913_9TELE</name>
<protein>
    <submittedName>
        <fullName evidence="1">Uncharacterized protein</fullName>
    </submittedName>
</protein>
<evidence type="ECO:0000313" key="2">
    <source>
        <dbReference type="Proteomes" id="UP001352852"/>
    </source>
</evidence>
<dbReference type="Proteomes" id="UP001352852">
    <property type="component" value="Unassembled WGS sequence"/>
</dbReference>
<gene>
    <name evidence="1" type="ORF">CHARACLAT_012111</name>
</gene>
<sequence>MCSALRAVEESKTTNKYLWIFTKCLTAVEDEEDDPTACSGSSEGHLDNNKCCSERNCPRILYISKA</sequence>
<accession>A0ABU7E913</accession>
<proteinExistence type="predicted"/>
<organism evidence="1 2">
    <name type="scientific">Characodon lateralis</name>
    <dbReference type="NCBI Taxonomy" id="208331"/>
    <lineage>
        <taxon>Eukaryota</taxon>
        <taxon>Metazoa</taxon>
        <taxon>Chordata</taxon>
        <taxon>Craniata</taxon>
        <taxon>Vertebrata</taxon>
        <taxon>Euteleostomi</taxon>
        <taxon>Actinopterygii</taxon>
        <taxon>Neopterygii</taxon>
        <taxon>Teleostei</taxon>
        <taxon>Neoteleostei</taxon>
        <taxon>Acanthomorphata</taxon>
        <taxon>Ovalentaria</taxon>
        <taxon>Atherinomorphae</taxon>
        <taxon>Cyprinodontiformes</taxon>
        <taxon>Goodeidae</taxon>
        <taxon>Characodon</taxon>
    </lineage>
</organism>
<evidence type="ECO:0000313" key="1">
    <source>
        <dbReference type="EMBL" id="MED6283742.1"/>
    </source>
</evidence>
<reference evidence="1 2" key="1">
    <citation type="submission" date="2021-06" db="EMBL/GenBank/DDBJ databases">
        <authorList>
            <person name="Palmer J.M."/>
        </authorList>
    </citation>
    <scope>NUCLEOTIDE SEQUENCE [LARGE SCALE GENOMIC DNA]</scope>
    <source>
        <strain evidence="1 2">CL_MEX2019</strain>
        <tissue evidence="1">Muscle</tissue>
    </source>
</reference>
<dbReference type="EMBL" id="JAHUTJ010050014">
    <property type="protein sequence ID" value="MED6283742.1"/>
    <property type="molecule type" value="Genomic_DNA"/>
</dbReference>
<comment type="caution">
    <text evidence="1">The sequence shown here is derived from an EMBL/GenBank/DDBJ whole genome shotgun (WGS) entry which is preliminary data.</text>
</comment>
<keyword evidence="2" id="KW-1185">Reference proteome</keyword>